<protein>
    <submittedName>
        <fullName evidence="4">Alpha/beta fold hydrolase</fullName>
    </submittedName>
</protein>
<dbReference type="PRINTS" id="PR00412">
    <property type="entry name" value="EPOXHYDRLASE"/>
</dbReference>
<dbReference type="OrthoDB" id="2987348at2"/>
<dbReference type="Gene3D" id="3.40.50.1820">
    <property type="entry name" value="alpha/beta hydrolase"/>
    <property type="match status" value="1"/>
</dbReference>
<evidence type="ECO:0000259" key="3">
    <source>
        <dbReference type="Pfam" id="PF00561"/>
    </source>
</evidence>
<comment type="caution">
    <text evidence="4">The sequence shown here is derived from an EMBL/GenBank/DDBJ whole genome shotgun (WGS) entry which is preliminary data.</text>
</comment>
<name>A0A6N7ED92_9MICO</name>
<dbReference type="PRINTS" id="PR00111">
    <property type="entry name" value="ABHYDROLASE"/>
</dbReference>
<dbReference type="RefSeq" id="WP_152193756.1">
    <property type="nucleotide sequence ID" value="NZ_VUKD01000001.1"/>
</dbReference>
<feature type="region of interest" description="Disordered" evidence="2">
    <location>
        <begin position="1"/>
        <end position="21"/>
    </location>
</feature>
<evidence type="ECO:0000313" key="5">
    <source>
        <dbReference type="Proteomes" id="UP000437709"/>
    </source>
</evidence>
<dbReference type="SUPFAM" id="SSF53474">
    <property type="entry name" value="alpha/beta-Hydrolases"/>
    <property type="match status" value="1"/>
</dbReference>
<sequence length="314" mass="34747">MERERRPRGAEAGSGARAGELPHLDGVEHRFVDLPGLRMHVAQSGSGEPLLLLHGFPQHWWAWRKVIPGLAAHYRVICPDLRGAGWTDAPDHGYERDQLMADVVGLIDELGLDTVRLVGHDVGGILGFRLCLAHPERIRQYVAVAAPHPYPNLSPRMLLYMWRLWPTFALATPKLGPRLLGSGRQRFPRHLMTAETPDPDVWSEQDLDLYASRLRDPARARAAAALYRGLAVGENRRAAAGEYRGTRLRTPTLGLYGVVLYGGDVEGGNPGVIGGYEGYSDDFTMTRIPGAGYYIPEEKPEAFLAHTLEFFDAA</sequence>
<dbReference type="InterPro" id="IPR000639">
    <property type="entry name" value="Epox_hydrolase-like"/>
</dbReference>
<dbReference type="PANTHER" id="PTHR43329">
    <property type="entry name" value="EPOXIDE HYDROLASE"/>
    <property type="match status" value="1"/>
</dbReference>
<keyword evidence="5" id="KW-1185">Reference proteome</keyword>
<keyword evidence="1 4" id="KW-0378">Hydrolase</keyword>
<accession>A0A6N7ED92</accession>
<dbReference type="InterPro" id="IPR029058">
    <property type="entry name" value="AB_hydrolase_fold"/>
</dbReference>
<dbReference type="GO" id="GO:0016787">
    <property type="term" value="F:hydrolase activity"/>
    <property type="evidence" value="ECO:0007669"/>
    <property type="project" value="UniProtKB-KW"/>
</dbReference>
<dbReference type="Proteomes" id="UP000437709">
    <property type="component" value="Unassembled WGS sequence"/>
</dbReference>
<reference evidence="4 5" key="1">
    <citation type="submission" date="2019-10" db="EMBL/GenBank/DDBJ databases">
        <title>Georgenia wutianyii sp. nov. and Georgenia yuyongxinii sp. nov. isolated from plateau pika (Ochotona curzoniae) in the Qinghai-Tibet plateau of China.</title>
        <authorList>
            <person name="Tian Z."/>
        </authorList>
    </citation>
    <scope>NUCLEOTIDE SEQUENCE [LARGE SCALE GENOMIC DNA]</scope>
    <source>
        <strain evidence="4 5">JCM 19765</strain>
    </source>
</reference>
<dbReference type="AlphaFoldDB" id="A0A6N7ED92"/>
<evidence type="ECO:0000256" key="1">
    <source>
        <dbReference type="ARBA" id="ARBA00022801"/>
    </source>
</evidence>
<organism evidence="4 5">
    <name type="scientific">Georgenia subflava</name>
    <dbReference type="NCBI Taxonomy" id="1622177"/>
    <lineage>
        <taxon>Bacteria</taxon>
        <taxon>Bacillati</taxon>
        <taxon>Actinomycetota</taxon>
        <taxon>Actinomycetes</taxon>
        <taxon>Micrococcales</taxon>
        <taxon>Bogoriellaceae</taxon>
        <taxon>Georgenia</taxon>
    </lineage>
</organism>
<gene>
    <name evidence="4" type="ORF">GB881_03255</name>
</gene>
<feature type="domain" description="AB hydrolase-1" evidence="3">
    <location>
        <begin position="49"/>
        <end position="169"/>
    </location>
</feature>
<evidence type="ECO:0000313" key="4">
    <source>
        <dbReference type="EMBL" id="MPV36069.1"/>
    </source>
</evidence>
<proteinExistence type="predicted"/>
<dbReference type="InterPro" id="IPR000073">
    <property type="entry name" value="AB_hydrolase_1"/>
</dbReference>
<dbReference type="Pfam" id="PF00561">
    <property type="entry name" value="Abhydrolase_1"/>
    <property type="match status" value="1"/>
</dbReference>
<feature type="compositionally biased region" description="Low complexity" evidence="2">
    <location>
        <begin position="10"/>
        <end position="19"/>
    </location>
</feature>
<evidence type="ECO:0000256" key="2">
    <source>
        <dbReference type="SAM" id="MobiDB-lite"/>
    </source>
</evidence>
<dbReference type="EMBL" id="WHPC01000006">
    <property type="protein sequence ID" value="MPV36069.1"/>
    <property type="molecule type" value="Genomic_DNA"/>
</dbReference>